<dbReference type="STRING" id="1338436.LK10_04580"/>
<keyword evidence="2" id="KW-0479">Metal-binding</keyword>
<dbReference type="GO" id="GO:0046872">
    <property type="term" value="F:metal ion binding"/>
    <property type="evidence" value="ECO:0007669"/>
    <property type="project" value="UniProtKB-KW"/>
</dbReference>
<dbReference type="SUPFAM" id="SSF53187">
    <property type="entry name" value="Zn-dependent exopeptidases"/>
    <property type="match status" value="1"/>
</dbReference>
<evidence type="ECO:0000256" key="1">
    <source>
        <dbReference type="ARBA" id="ARBA00022670"/>
    </source>
</evidence>
<evidence type="ECO:0000259" key="4">
    <source>
        <dbReference type="Pfam" id="PF07687"/>
    </source>
</evidence>
<gene>
    <name evidence="5" type="ORF">LK10_04580</name>
</gene>
<dbReference type="Gene3D" id="3.40.630.10">
    <property type="entry name" value="Zn peptidases"/>
    <property type="match status" value="1"/>
</dbReference>
<dbReference type="Pfam" id="PF01546">
    <property type="entry name" value="Peptidase_M20"/>
    <property type="match status" value="1"/>
</dbReference>
<dbReference type="AlphaFoldDB" id="A0A0B2AMI4"/>
<dbReference type="InterPro" id="IPR002933">
    <property type="entry name" value="Peptidase_M20"/>
</dbReference>
<dbReference type="EMBL" id="JTDL01000073">
    <property type="protein sequence ID" value="KHL04581.1"/>
    <property type="molecule type" value="Genomic_DNA"/>
</dbReference>
<protein>
    <recommendedName>
        <fullName evidence="4">Peptidase M20 dimerisation domain-containing protein</fullName>
    </recommendedName>
</protein>
<dbReference type="OrthoDB" id="9761532at2"/>
<feature type="domain" description="Peptidase M20 dimerisation" evidence="4">
    <location>
        <begin position="214"/>
        <end position="360"/>
    </location>
</feature>
<dbReference type="Pfam" id="PF07687">
    <property type="entry name" value="M20_dimer"/>
    <property type="match status" value="1"/>
</dbReference>
<evidence type="ECO:0000256" key="3">
    <source>
        <dbReference type="ARBA" id="ARBA00022801"/>
    </source>
</evidence>
<keyword evidence="1" id="KW-0645">Protease</keyword>
<proteinExistence type="predicted"/>
<reference evidence="5 6" key="1">
    <citation type="submission" date="2014-09" db="EMBL/GenBank/DDBJ databases">
        <title>Genome sequence of Sinomonas sp. MUSC 117.</title>
        <authorList>
            <person name="Lee L.-H."/>
        </authorList>
    </citation>
    <scope>NUCLEOTIDE SEQUENCE [LARGE SCALE GENOMIC DNA]</scope>
    <source>
        <strain evidence="5 6">MUSC 117</strain>
    </source>
</reference>
<dbReference type="GO" id="GO:0006508">
    <property type="term" value="P:proteolysis"/>
    <property type="evidence" value="ECO:0007669"/>
    <property type="project" value="UniProtKB-KW"/>
</dbReference>
<accession>A0A0B2AMI4</accession>
<evidence type="ECO:0000256" key="2">
    <source>
        <dbReference type="ARBA" id="ARBA00022723"/>
    </source>
</evidence>
<keyword evidence="3" id="KW-0378">Hydrolase</keyword>
<organism evidence="5 6">
    <name type="scientific">Sinomonas humi</name>
    <dbReference type="NCBI Taxonomy" id="1338436"/>
    <lineage>
        <taxon>Bacteria</taxon>
        <taxon>Bacillati</taxon>
        <taxon>Actinomycetota</taxon>
        <taxon>Actinomycetes</taxon>
        <taxon>Micrococcales</taxon>
        <taxon>Micrococcaceae</taxon>
        <taxon>Sinomonas</taxon>
    </lineage>
</organism>
<keyword evidence="6" id="KW-1185">Reference proteome</keyword>
<dbReference type="RefSeq" id="WP_043120529.1">
    <property type="nucleotide sequence ID" value="NZ_JTDL01000073.1"/>
</dbReference>
<dbReference type="Proteomes" id="UP000030982">
    <property type="component" value="Unassembled WGS sequence"/>
</dbReference>
<dbReference type="PANTHER" id="PTHR43270">
    <property type="entry name" value="BETA-ALA-HIS DIPEPTIDASE"/>
    <property type="match status" value="1"/>
</dbReference>
<evidence type="ECO:0000313" key="6">
    <source>
        <dbReference type="Proteomes" id="UP000030982"/>
    </source>
</evidence>
<dbReference type="GO" id="GO:0008233">
    <property type="term" value="F:peptidase activity"/>
    <property type="evidence" value="ECO:0007669"/>
    <property type="project" value="UniProtKB-KW"/>
</dbReference>
<dbReference type="InterPro" id="IPR051458">
    <property type="entry name" value="Cyt/Met_Dipeptidase"/>
</dbReference>
<name>A0A0B2AMI4_9MICC</name>
<dbReference type="Gene3D" id="3.30.70.360">
    <property type="match status" value="1"/>
</dbReference>
<dbReference type="PANTHER" id="PTHR43270:SF12">
    <property type="entry name" value="SUCCINYL-DIAMINOPIMELATE DESUCCINYLASE"/>
    <property type="match status" value="1"/>
</dbReference>
<dbReference type="InterPro" id="IPR011650">
    <property type="entry name" value="Peptidase_M20_dimer"/>
</dbReference>
<sequence length="467" mass="49123">MISDSRALAPDVITELRDAVERRFDTTLSELMALVSIPGIAWDAFEPAELERSARAVADLAAAAGLDGVEILRAERPDGKPGGPAVVARRAAAAGKPTVLLYAHHDVQPPGDLSLWNSSPFTPEIRDGRLFGRGAADDKAGILVHLAAWRAVSEVLSDAAGVGVTLFVEGEEEAGSPSFRNFLETYRQRLAADVIVVADSSNWSVGTPALTTSLRGLVDGTFEVRVLSHAVHSGVFGGPVLDAPTLLARLIATLHDEEGNVAVPGLVVASDPEVEYPEAQYRMDSGVLDGVRLAGSGSIAARLWSRPALSIIGIDAPAVAVSSNTIQAAARAKFSLRIAPGQDPDAAMDAMRRHLEAHVPFGAELYFTPGERGNPYLADTDSPAARVALEALHSAWGVDPVEMGMGGSIPFVADLKEVFPAAEVLITGVEDPDSRAHSANESLHIEEFKRCIVAEALVLAALGAREG</sequence>
<dbReference type="NCBIfam" id="NF005914">
    <property type="entry name" value="PRK07907.1"/>
    <property type="match status" value="1"/>
</dbReference>
<comment type="caution">
    <text evidence="5">The sequence shown here is derived from an EMBL/GenBank/DDBJ whole genome shotgun (WGS) entry which is preliminary data.</text>
</comment>
<evidence type="ECO:0000313" key="5">
    <source>
        <dbReference type="EMBL" id="KHL04581.1"/>
    </source>
</evidence>